<dbReference type="GO" id="GO:0009123">
    <property type="term" value="P:nucleoside monophosphate metabolic process"/>
    <property type="evidence" value="ECO:0007669"/>
    <property type="project" value="UniProtKB-ARBA"/>
</dbReference>
<evidence type="ECO:0000256" key="7">
    <source>
        <dbReference type="ARBA" id="ARBA00023242"/>
    </source>
</evidence>
<evidence type="ECO:0000256" key="8">
    <source>
        <dbReference type="ARBA" id="ARBA00048116"/>
    </source>
</evidence>
<keyword evidence="2 9" id="KW-0808">Transferase</keyword>
<evidence type="ECO:0000256" key="10">
    <source>
        <dbReference type="SAM" id="MobiDB-lite"/>
    </source>
</evidence>
<evidence type="ECO:0000256" key="6">
    <source>
        <dbReference type="ARBA" id="ARBA00022975"/>
    </source>
</evidence>
<dbReference type="PANTHER" id="PTHR23359">
    <property type="entry name" value="NUCLEOTIDE KINASE"/>
    <property type="match status" value="1"/>
</dbReference>
<evidence type="ECO:0000256" key="3">
    <source>
        <dbReference type="ARBA" id="ARBA00022741"/>
    </source>
</evidence>
<feature type="region of interest" description="Disordered" evidence="10">
    <location>
        <begin position="67"/>
        <end position="100"/>
    </location>
</feature>
<evidence type="ECO:0000256" key="9">
    <source>
        <dbReference type="RuleBase" id="RU003330"/>
    </source>
</evidence>
<keyword evidence="1" id="KW-0963">Cytoplasm</keyword>
<comment type="similarity">
    <text evidence="9">Belongs to the adenylate kinase family.</text>
</comment>
<evidence type="ECO:0000313" key="13">
    <source>
        <dbReference type="Proteomes" id="UP001165160"/>
    </source>
</evidence>
<keyword evidence="6" id="KW-0665">Pyrimidine biosynthesis</keyword>
<dbReference type="GO" id="GO:0006207">
    <property type="term" value="P:'de novo' pyrimidine nucleobase biosynthetic process"/>
    <property type="evidence" value="ECO:0007669"/>
    <property type="project" value="InterPro"/>
</dbReference>
<dbReference type="CDD" id="cd01428">
    <property type="entry name" value="ADK"/>
    <property type="match status" value="1"/>
</dbReference>
<name>A0A9W7C812_9STRA</name>
<keyword evidence="5" id="KW-0067">ATP-binding</keyword>
<keyword evidence="13" id="KW-1185">Reference proteome</keyword>
<comment type="caution">
    <text evidence="12">The sequence shown here is derived from an EMBL/GenBank/DDBJ whole genome shotgun (WGS) entry which is preliminary data.</text>
</comment>
<feature type="compositionally biased region" description="Polar residues" evidence="10">
    <location>
        <begin position="74"/>
        <end position="96"/>
    </location>
</feature>
<gene>
    <name evidence="12" type="ORF">TrVE_jg2544</name>
</gene>
<reference evidence="13" key="1">
    <citation type="journal article" date="2023" name="Commun. Biol.">
        <title>Genome analysis of Parmales, the sister group of diatoms, reveals the evolutionary specialization of diatoms from phago-mixotrophs to photoautotrophs.</title>
        <authorList>
            <person name="Ban H."/>
            <person name="Sato S."/>
            <person name="Yoshikawa S."/>
            <person name="Yamada K."/>
            <person name="Nakamura Y."/>
            <person name="Ichinomiya M."/>
            <person name="Sato N."/>
            <person name="Blanc-Mathieu R."/>
            <person name="Endo H."/>
            <person name="Kuwata A."/>
            <person name="Ogata H."/>
        </authorList>
    </citation>
    <scope>NUCLEOTIDE SEQUENCE [LARGE SCALE GENOMIC DNA]</scope>
    <source>
        <strain evidence="13">NIES 3699</strain>
    </source>
</reference>
<keyword evidence="3" id="KW-0547">Nucleotide-binding</keyword>
<evidence type="ECO:0000256" key="4">
    <source>
        <dbReference type="ARBA" id="ARBA00022777"/>
    </source>
</evidence>
<evidence type="ECO:0000256" key="5">
    <source>
        <dbReference type="ARBA" id="ARBA00022840"/>
    </source>
</evidence>
<dbReference type="GO" id="GO:0016776">
    <property type="term" value="F:phosphotransferase activity, phosphate group as acceptor"/>
    <property type="evidence" value="ECO:0007669"/>
    <property type="project" value="InterPro"/>
</dbReference>
<dbReference type="HAMAP" id="MF_00235">
    <property type="entry name" value="Adenylate_kinase_Adk"/>
    <property type="match status" value="1"/>
</dbReference>
<accession>A0A9W7C812</accession>
<dbReference type="InterPro" id="IPR033690">
    <property type="entry name" value="Adenylat_kinase_CS"/>
</dbReference>
<dbReference type="AlphaFoldDB" id="A0A9W7C812"/>
<dbReference type="Pfam" id="PF00406">
    <property type="entry name" value="ADK"/>
    <property type="match status" value="1"/>
</dbReference>
<dbReference type="NCBIfam" id="TIGR01359">
    <property type="entry name" value="UMP_CMP_kin_fam"/>
    <property type="match status" value="1"/>
</dbReference>
<dbReference type="PROSITE" id="PS00113">
    <property type="entry name" value="ADENYLATE_KINASE"/>
    <property type="match status" value="1"/>
</dbReference>
<evidence type="ECO:0000256" key="11">
    <source>
        <dbReference type="SAM" id="SignalP"/>
    </source>
</evidence>
<keyword evidence="11" id="KW-0732">Signal</keyword>
<dbReference type="Proteomes" id="UP001165160">
    <property type="component" value="Unassembled WGS sequence"/>
</dbReference>
<dbReference type="InterPro" id="IPR006266">
    <property type="entry name" value="UMP_CMP_kinase"/>
</dbReference>
<dbReference type="SUPFAM" id="SSF52540">
    <property type="entry name" value="P-loop containing nucleoside triphosphate hydrolases"/>
    <property type="match status" value="1"/>
</dbReference>
<evidence type="ECO:0000256" key="2">
    <source>
        <dbReference type="ARBA" id="ARBA00022679"/>
    </source>
</evidence>
<keyword evidence="7" id="KW-0539">Nucleus</keyword>
<dbReference type="EMBL" id="BRXX01000308">
    <property type="protein sequence ID" value="GMI03888.1"/>
    <property type="molecule type" value="Genomic_DNA"/>
</dbReference>
<dbReference type="PRINTS" id="PR00094">
    <property type="entry name" value="ADENYLTKNASE"/>
</dbReference>
<dbReference type="InterPro" id="IPR027417">
    <property type="entry name" value="P-loop_NTPase"/>
</dbReference>
<protein>
    <submittedName>
        <fullName evidence="12">Uncharacterized protein</fullName>
    </submittedName>
</protein>
<feature type="signal peptide" evidence="11">
    <location>
        <begin position="1"/>
        <end position="24"/>
    </location>
</feature>
<dbReference type="GO" id="GO:0019205">
    <property type="term" value="F:nucleobase-containing compound kinase activity"/>
    <property type="evidence" value="ECO:0007669"/>
    <property type="project" value="InterPro"/>
</dbReference>
<comment type="catalytic activity">
    <reaction evidence="8">
        <text>UMP + ATP = UDP + ADP</text>
        <dbReference type="Rhea" id="RHEA:24400"/>
        <dbReference type="ChEBI" id="CHEBI:30616"/>
        <dbReference type="ChEBI" id="CHEBI:57865"/>
        <dbReference type="ChEBI" id="CHEBI:58223"/>
        <dbReference type="ChEBI" id="CHEBI:456216"/>
        <dbReference type="EC" id="2.7.4.14"/>
    </reaction>
</comment>
<dbReference type="Gene3D" id="3.40.50.300">
    <property type="entry name" value="P-loop containing nucleotide triphosphate hydrolases"/>
    <property type="match status" value="1"/>
</dbReference>
<sequence>MSPLLRSILTALVLCSSSISLATTFTLHPRTPYKAAYTRKIRQIRGGEVGSFGATANQAATRLPATLARPDASSVDNSNGSLNGSPDSRNNNSNGQKPRVIFVLGGPGAGKGTQCAKIVEHFDFIHLSVGDLLRTERQNPSSPNGQLIESYLAEGKIVPVEISLGLVKSAMETYPEGSIFLIDGFPRSADNLEGWRRTMSEHVDTMCVLVYDCPMEELEKRILLRGETSGRSDDNLQSAKKRFHTFSTQTMPVVRTLESTGVNTVHIRGENTLEEVWSDTRKEITTLLAAELQKRNEELCSLSPDDFCRYVDPEILNDFAKSGKWNDPKGEVEVVGKTATLRGAEGTRVWELCTGNWMLIHFSTSAPVS</sequence>
<evidence type="ECO:0000313" key="12">
    <source>
        <dbReference type="EMBL" id="GMI03888.1"/>
    </source>
</evidence>
<keyword evidence="4 9" id="KW-0418">Kinase</keyword>
<feature type="chain" id="PRO_5040906744" evidence="11">
    <location>
        <begin position="25"/>
        <end position="369"/>
    </location>
</feature>
<dbReference type="GO" id="GO:0006221">
    <property type="term" value="P:pyrimidine nucleotide biosynthetic process"/>
    <property type="evidence" value="ECO:0007669"/>
    <property type="project" value="UniProtKB-KW"/>
</dbReference>
<dbReference type="GO" id="GO:0005524">
    <property type="term" value="F:ATP binding"/>
    <property type="evidence" value="ECO:0007669"/>
    <property type="project" value="UniProtKB-KW"/>
</dbReference>
<organism evidence="12 13">
    <name type="scientific">Triparma verrucosa</name>
    <dbReference type="NCBI Taxonomy" id="1606542"/>
    <lineage>
        <taxon>Eukaryota</taxon>
        <taxon>Sar</taxon>
        <taxon>Stramenopiles</taxon>
        <taxon>Ochrophyta</taxon>
        <taxon>Bolidophyceae</taxon>
        <taxon>Parmales</taxon>
        <taxon>Triparmaceae</taxon>
        <taxon>Triparma</taxon>
    </lineage>
</organism>
<dbReference type="InterPro" id="IPR000850">
    <property type="entry name" value="Adenylat/UMP-CMP_kin"/>
</dbReference>
<proteinExistence type="inferred from homology"/>
<evidence type="ECO:0000256" key="1">
    <source>
        <dbReference type="ARBA" id="ARBA00022490"/>
    </source>
</evidence>